<feature type="region of interest" description="Disordered" evidence="1">
    <location>
        <begin position="1"/>
        <end position="35"/>
    </location>
</feature>
<organism evidence="2">
    <name type="scientific">Japanese plum-yew deltapartitivirus</name>
    <dbReference type="NCBI Taxonomy" id="2933090"/>
    <lineage>
        <taxon>Viruses</taxon>
        <taxon>Riboviria</taxon>
        <taxon>Orthornavirae</taxon>
        <taxon>Pisuviricota</taxon>
        <taxon>Duplopiviricetes</taxon>
        <taxon>Durnavirales</taxon>
        <taxon>Partitiviridae</taxon>
        <taxon>Deltapartitivirus</taxon>
    </lineage>
</organism>
<evidence type="ECO:0000313" key="2">
    <source>
        <dbReference type="EMBL" id="CAI5383960.1"/>
    </source>
</evidence>
<keyword evidence="2" id="KW-0946">Virion</keyword>
<protein>
    <submittedName>
        <fullName evidence="2">Coat protein</fullName>
    </submittedName>
</protein>
<reference evidence="2" key="1">
    <citation type="submission" date="2022-11" db="EMBL/GenBank/DDBJ databases">
        <authorList>
            <person name="Mifsud CO J."/>
            <person name="Holmes C E."/>
            <person name="Gallagher V R."/>
            <person name="Geoghegan L J."/>
        </authorList>
    </citation>
    <scope>NUCLEOTIDE SEQUENCE</scope>
</reference>
<evidence type="ECO:0000256" key="1">
    <source>
        <dbReference type="SAM" id="MobiDB-lite"/>
    </source>
</evidence>
<dbReference type="EMBL" id="OX380453">
    <property type="protein sequence ID" value="CAI5383960.1"/>
    <property type="molecule type" value="Genomic_RNA"/>
</dbReference>
<feature type="compositionally biased region" description="Basic and acidic residues" evidence="1">
    <location>
        <begin position="1"/>
        <end position="12"/>
    </location>
</feature>
<name>A0A9C7GWN8_9VIRU</name>
<gene>
    <name evidence="2" type="primary">putative coat protein</name>
</gene>
<accession>A0A9C7GWN8</accession>
<keyword evidence="2" id="KW-0167">Capsid protein</keyword>
<sequence>MDSVPREPRDSIDSSPTGISDKRRSVPTHEPGTRSKIATRIEFPKMPPAELTAFEQISTDEVEVGNTRYNFVQQTEGYVGHRFSREKLEKTPTYINIDVVNIQTAIGETLTGEFSRLLRAKGVLDSNELLQRAAVLADWMVNGASLLIFLKLQEIHFTDWTQYRKFAEGPRIVQEIEIPLPYALCIQQLGTVKINSMTTEMTVIPTYPTNVTDFFLTDTNWNAAEHAENVAYVKALGVPCSTVNLSTKIGSAWWLMRQETVDGTVRISCPLPESNFTEAGTVMNSMFLTGRGDPVINKIADLTPLGIKNYGIMLQNPRRGIQVAAFHALCGSDDNFWRS</sequence>
<dbReference type="GO" id="GO:0019028">
    <property type="term" value="C:viral capsid"/>
    <property type="evidence" value="ECO:0007669"/>
    <property type="project" value="UniProtKB-KW"/>
</dbReference>
<proteinExistence type="predicted"/>